<dbReference type="SUPFAM" id="SSF56672">
    <property type="entry name" value="DNA/RNA polymerases"/>
    <property type="match status" value="1"/>
</dbReference>
<keyword evidence="4" id="KW-0808">Transferase</keyword>
<dbReference type="OrthoDB" id="1722225at2759"/>
<evidence type="ECO:0000256" key="4">
    <source>
        <dbReference type="ARBA" id="ARBA00022679"/>
    </source>
</evidence>
<dbReference type="PROSITE" id="PS00489">
    <property type="entry name" value="RNA_POL_PHAGE_2"/>
    <property type="match status" value="1"/>
</dbReference>
<accession>A0A6J1IFI6</accession>
<dbReference type="Pfam" id="PF00940">
    <property type="entry name" value="RNA_pol"/>
    <property type="match status" value="1"/>
</dbReference>
<dbReference type="GO" id="GO:0006390">
    <property type="term" value="P:mitochondrial transcription"/>
    <property type="evidence" value="ECO:0007669"/>
    <property type="project" value="TreeGrafter"/>
</dbReference>
<evidence type="ECO:0000313" key="10">
    <source>
        <dbReference type="RefSeq" id="XP_022974198.1"/>
    </source>
</evidence>
<keyword evidence="6" id="KW-0804">Transcription</keyword>
<evidence type="ECO:0000256" key="2">
    <source>
        <dbReference type="ARBA" id="ARBA00012418"/>
    </source>
</evidence>
<comment type="catalytic activity">
    <reaction evidence="7">
        <text>RNA(n) + a ribonucleoside 5'-triphosphate = RNA(n+1) + diphosphate</text>
        <dbReference type="Rhea" id="RHEA:21248"/>
        <dbReference type="Rhea" id="RHEA-COMP:14527"/>
        <dbReference type="Rhea" id="RHEA-COMP:17342"/>
        <dbReference type="ChEBI" id="CHEBI:33019"/>
        <dbReference type="ChEBI" id="CHEBI:61557"/>
        <dbReference type="ChEBI" id="CHEBI:140395"/>
        <dbReference type="EC" id="2.7.7.6"/>
    </reaction>
</comment>
<dbReference type="RefSeq" id="XP_022974198.1">
    <property type="nucleotide sequence ID" value="XM_023118430.1"/>
</dbReference>
<evidence type="ECO:0000259" key="8">
    <source>
        <dbReference type="Pfam" id="PF00940"/>
    </source>
</evidence>
<dbReference type="PANTHER" id="PTHR10102">
    <property type="entry name" value="DNA-DIRECTED RNA POLYMERASE, MITOCHONDRIAL"/>
    <property type="match status" value="1"/>
</dbReference>
<gene>
    <name evidence="10" type="primary">LOC111472781</name>
</gene>
<dbReference type="InterPro" id="IPR043502">
    <property type="entry name" value="DNA/RNA_pol_sf"/>
</dbReference>
<evidence type="ECO:0000256" key="6">
    <source>
        <dbReference type="ARBA" id="ARBA00023163"/>
    </source>
</evidence>
<feature type="domain" description="DNA-directed RNA polymerase C-terminal" evidence="8">
    <location>
        <begin position="476"/>
        <end position="722"/>
    </location>
</feature>
<keyword evidence="3" id="KW-0240">DNA-directed RNA polymerase</keyword>
<evidence type="ECO:0000256" key="3">
    <source>
        <dbReference type="ARBA" id="ARBA00022478"/>
    </source>
</evidence>
<evidence type="ECO:0000313" key="9">
    <source>
        <dbReference type="Proteomes" id="UP000504608"/>
    </source>
</evidence>
<proteinExistence type="inferred from homology"/>
<sequence length="847" mass="99704">MEEYKSKFPLSEIELRQLQQKIEDDSMKFDQSSIYNVVPNFIKILIQKDKLSAKDYIIEKLANDDDIKMLEELGQYTLEALIIHVLGIVFNTYESMVRAASLINQLDSSVRTHSRLLKSHSSQKSISNVHMSDKMEKSETFSFSVFLLEFMEERGLVSSITMESFGSGVKKKSKGGYYYESNLFIVCNFDVTLLPIKLNLPMIYPPLDWMSACPPNQSPRYLSELSGGYLSGPTGEIYDRYRLLSSGDLNHFYIYIGYSSYYKNDYKSMCKVMNALQRQPFTINSDWLNHLMENEDYFVDDGLLMPQFLETMNIRDVSPILREFHMKDQVIYNEFSFNDLLHTLIKTIQRSRYERLILNLARAYDGYKFYLPAFLDFRGRIYRYGILHFHECDLARSLIVFADHNHQKEEIKCNSYIRDEISLSTFFHFKSFNSMVEAVDFINNFNNKDNKIISQNITLAKRPFQFAANIYAMLNHKFQFLKDFVPITQDAASSAYKIMSYFLLDESLAERTNLFLSLDNPNQIQDVYLYFLADLKEFMKAELDPNLCSVVCKHLSRKIVKSIFMPIIYGKTVMSTSTDLMVHFSQHLTSKECFNVASVCFKFFKEKYPGMECLIRLIRLIGWVASSRDSAVKYNVSYFTSVQDYMKMESTYIWVYDRLHKKRRRVTLRVSSSKRDRWKTEISTFVNFIHQKDAFIAMKVVEEMLNCNAPIYTVHDNFITTVEKSRFIPMAYLEVFRSLGPPLSIINKFIYINVIENLKYINSFDYENHVISKEYLTEFLIKNIPENISKQNQILWDKKINEIVTCYSHYVKKVCGENNSDYESWKSHEEKWNQFSYKLKNSFCVHY</sequence>
<evidence type="ECO:0000256" key="7">
    <source>
        <dbReference type="ARBA" id="ARBA00048552"/>
    </source>
</evidence>
<organism evidence="9 10">
    <name type="scientific">Cucurbita maxima</name>
    <name type="common">Pumpkin</name>
    <name type="synonym">Winter squash</name>
    <dbReference type="NCBI Taxonomy" id="3661"/>
    <lineage>
        <taxon>Eukaryota</taxon>
        <taxon>Viridiplantae</taxon>
        <taxon>Streptophyta</taxon>
        <taxon>Embryophyta</taxon>
        <taxon>Tracheophyta</taxon>
        <taxon>Spermatophyta</taxon>
        <taxon>Magnoliopsida</taxon>
        <taxon>eudicotyledons</taxon>
        <taxon>Gunneridae</taxon>
        <taxon>Pentapetalae</taxon>
        <taxon>rosids</taxon>
        <taxon>fabids</taxon>
        <taxon>Cucurbitales</taxon>
        <taxon>Cucurbitaceae</taxon>
        <taxon>Cucurbiteae</taxon>
        <taxon>Cucurbita</taxon>
    </lineage>
</organism>
<keyword evidence="9" id="KW-1185">Reference proteome</keyword>
<comment type="similarity">
    <text evidence="1">Belongs to the phage and mitochondrial RNA polymerase family.</text>
</comment>
<dbReference type="EC" id="2.7.7.6" evidence="2"/>
<dbReference type="Proteomes" id="UP000504608">
    <property type="component" value="Unplaced"/>
</dbReference>
<dbReference type="GO" id="GO:0034245">
    <property type="term" value="C:mitochondrial DNA-directed RNA polymerase complex"/>
    <property type="evidence" value="ECO:0007669"/>
    <property type="project" value="TreeGrafter"/>
</dbReference>
<dbReference type="KEGG" id="cmax:111472781"/>
<keyword evidence="5" id="KW-0548">Nucleotidyltransferase</keyword>
<name>A0A6J1IFI6_CUCMA</name>
<reference evidence="10" key="1">
    <citation type="submission" date="2025-08" db="UniProtKB">
        <authorList>
            <consortium name="RefSeq"/>
        </authorList>
    </citation>
    <scope>IDENTIFICATION</scope>
    <source>
        <tissue evidence="10">Young leaves</tissue>
    </source>
</reference>
<dbReference type="GO" id="GO:0003899">
    <property type="term" value="F:DNA-directed RNA polymerase activity"/>
    <property type="evidence" value="ECO:0007669"/>
    <property type="project" value="UniProtKB-EC"/>
</dbReference>
<dbReference type="InterPro" id="IPR046950">
    <property type="entry name" value="DNA-dir_Rpol_C_phage-type"/>
</dbReference>
<dbReference type="PANTHER" id="PTHR10102:SF8">
    <property type="entry name" value="DNA-DIRECTED RNA POLYMERASE-RELATED"/>
    <property type="match status" value="1"/>
</dbReference>
<dbReference type="InterPro" id="IPR002092">
    <property type="entry name" value="DNA-dir_Rpol_phage-type"/>
</dbReference>
<dbReference type="GO" id="GO:0003677">
    <property type="term" value="F:DNA binding"/>
    <property type="evidence" value="ECO:0007669"/>
    <property type="project" value="InterPro"/>
</dbReference>
<evidence type="ECO:0000256" key="5">
    <source>
        <dbReference type="ARBA" id="ARBA00022695"/>
    </source>
</evidence>
<evidence type="ECO:0000256" key="1">
    <source>
        <dbReference type="ARBA" id="ARBA00009493"/>
    </source>
</evidence>
<dbReference type="GeneID" id="111472781"/>
<dbReference type="AlphaFoldDB" id="A0A6J1IFI6"/>
<protein>
    <recommendedName>
        <fullName evidence="2">DNA-directed RNA polymerase</fullName>
        <ecNumber evidence="2">2.7.7.6</ecNumber>
    </recommendedName>
</protein>